<dbReference type="SUPFAM" id="SSF56349">
    <property type="entry name" value="DNA breaking-rejoining enzymes"/>
    <property type="match status" value="1"/>
</dbReference>
<comment type="caution">
    <text evidence="7">The sequence shown here is derived from an EMBL/GenBank/DDBJ whole genome shotgun (WGS) entry which is preliminary data.</text>
</comment>
<feature type="domain" description="Core-binding (CB)" evidence="6">
    <location>
        <begin position="20"/>
        <end position="99"/>
    </location>
</feature>
<dbReference type="RefSeq" id="WP_354144943.1">
    <property type="nucleotide sequence ID" value="NZ_JAZDQV010000008.1"/>
</dbReference>
<evidence type="ECO:0000256" key="1">
    <source>
        <dbReference type="ARBA" id="ARBA00022908"/>
    </source>
</evidence>
<dbReference type="Gene3D" id="1.10.443.10">
    <property type="entry name" value="Intergrase catalytic core"/>
    <property type="match status" value="1"/>
</dbReference>
<dbReference type="Pfam" id="PF00589">
    <property type="entry name" value="Phage_integrase"/>
    <property type="match status" value="1"/>
</dbReference>
<dbReference type="EMBL" id="JAZDQV010000008">
    <property type="protein sequence ID" value="MEE1877838.1"/>
    <property type="molecule type" value="Genomic_DNA"/>
</dbReference>
<evidence type="ECO:0000256" key="4">
    <source>
        <dbReference type="PROSITE-ProRule" id="PRU01248"/>
    </source>
</evidence>
<dbReference type="InterPro" id="IPR011010">
    <property type="entry name" value="DNA_brk_join_enz"/>
</dbReference>
<proteinExistence type="predicted"/>
<dbReference type="InterPro" id="IPR002104">
    <property type="entry name" value="Integrase_catalytic"/>
</dbReference>
<keyword evidence="3" id="KW-0233">DNA recombination</keyword>
<dbReference type="PANTHER" id="PTHR30349">
    <property type="entry name" value="PHAGE INTEGRASE-RELATED"/>
    <property type="match status" value="1"/>
</dbReference>
<evidence type="ECO:0000313" key="7">
    <source>
        <dbReference type="EMBL" id="MEE1877838.1"/>
    </source>
</evidence>
<keyword evidence="8" id="KW-1185">Reference proteome</keyword>
<dbReference type="InterPro" id="IPR044068">
    <property type="entry name" value="CB"/>
</dbReference>
<sequence>MQSQLAAAPLSIQDADFQAASLADLITRYVNSTTRFKRGVEAERYRLNKIARHPMAQKPIKKIAPADIAAYRDDRLNVAKPATVSKELILIKTVISTAQNEWGVFLSENPADRVRRPKFQNCRQRRFTEPEIAKLRTSLAMCRSELPLKIFNFALETAMRRGEILNLMWRDINLVQRTAFLHDTKNGEPRNVPLSASAARLLMEAAAAPDIQERVFPMEEAAFKSAWKRAVERSGVTDTHFHDLRHEAISRFFEMGLSLPEVAVISGHKDPRMLIRYTHIPAERIVQRLNGLPPWDFSRAGASDEATMMVPQPDKHELTIAHHGA</sequence>
<reference evidence="7 8" key="1">
    <citation type="submission" date="2024-01" db="EMBL/GenBank/DDBJ databases">
        <title>The genome sequence of Erythrobacteraceae sp. strain 1XM1-14.</title>
        <authorList>
            <person name="Liu Y."/>
        </authorList>
    </citation>
    <scope>NUCLEOTIDE SEQUENCE [LARGE SCALE GENOMIC DNA]</scope>
    <source>
        <strain evidence="7 8">1XM1-14</strain>
    </source>
</reference>
<keyword evidence="1" id="KW-0229">DNA integration</keyword>
<dbReference type="InterPro" id="IPR010998">
    <property type="entry name" value="Integrase_recombinase_N"/>
</dbReference>
<dbReference type="Gene3D" id="1.10.150.130">
    <property type="match status" value="1"/>
</dbReference>
<dbReference type="InterPro" id="IPR013762">
    <property type="entry name" value="Integrase-like_cat_sf"/>
</dbReference>
<evidence type="ECO:0000313" key="8">
    <source>
        <dbReference type="Proteomes" id="UP001343492"/>
    </source>
</evidence>
<dbReference type="Proteomes" id="UP001343492">
    <property type="component" value="Unassembled WGS sequence"/>
</dbReference>
<keyword evidence="2 4" id="KW-0238">DNA-binding</keyword>
<gene>
    <name evidence="7" type="ORF">VRS74_09095</name>
</gene>
<dbReference type="InterPro" id="IPR050090">
    <property type="entry name" value="Tyrosine_recombinase_XerCD"/>
</dbReference>
<dbReference type="PANTHER" id="PTHR30349:SF94">
    <property type="entry name" value="INTEGRASE_RECOMBINASE HI_1414-RELATED"/>
    <property type="match status" value="1"/>
</dbReference>
<evidence type="ECO:0000256" key="2">
    <source>
        <dbReference type="ARBA" id="ARBA00023125"/>
    </source>
</evidence>
<feature type="domain" description="Tyr recombinase" evidence="5">
    <location>
        <begin position="123"/>
        <end position="290"/>
    </location>
</feature>
<accession>A0ABU7GG67</accession>
<protein>
    <submittedName>
        <fullName evidence="7">Site-specific integrase</fullName>
    </submittedName>
</protein>
<evidence type="ECO:0000259" key="6">
    <source>
        <dbReference type="PROSITE" id="PS51900"/>
    </source>
</evidence>
<evidence type="ECO:0000259" key="5">
    <source>
        <dbReference type="PROSITE" id="PS51898"/>
    </source>
</evidence>
<organism evidence="7 8">
    <name type="scientific">Altererythrobacter litoralis</name>
    <dbReference type="NCBI Taxonomy" id="3113904"/>
    <lineage>
        <taxon>Bacteria</taxon>
        <taxon>Pseudomonadati</taxon>
        <taxon>Pseudomonadota</taxon>
        <taxon>Alphaproteobacteria</taxon>
        <taxon>Sphingomonadales</taxon>
        <taxon>Erythrobacteraceae</taxon>
        <taxon>Altererythrobacter</taxon>
    </lineage>
</organism>
<name>A0ABU7GG67_9SPHN</name>
<dbReference type="PROSITE" id="PS51898">
    <property type="entry name" value="TYR_RECOMBINASE"/>
    <property type="match status" value="1"/>
</dbReference>
<evidence type="ECO:0000256" key="3">
    <source>
        <dbReference type="ARBA" id="ARBA00023172"/>
    </source>
</evidence>
<dbReference type="CDD" id="cd00796">
    <property type="entry name" value="INT_Rci_Hp1_C"/>
    <property type="match status" value="1"/>
</dbReference>
<dbReference type="PROSITE" id="PS51900">
    <property type="entry name" value="CB"/>
    <property type="match status" value="1"/>
</dbReference>